<evidence type="ECO:0000259" key="4">
    <source>
        <dbReference type="PROSITE" id="PS50102"/>
    </source>
</evidence>
<dbReference type="InterPro" id="IPR000504">
    <property type="entry name" value="RRM_dom"/>
</dbReference>
<dbReference type="InterPro" id="IPR012677">
    <property type="entry name" value="Nucleotide-bd_a/b_plait_sf"/>
</dbReference>
<feature type="domain" description="RRM" evidence="4">
    <location>
        <begin position="65"/>
        <end position="139"/>
    </location>
</feature>
<proteinExistence type="predicted"/>
<dbReference type="InterPro" id="IPR035979">
    <property type="entry name" value="RBD_domain_sf"/>
</dbReference>
<dbReference type="SMART" id="SM00360">
    <property type="entry name" value="RRM"/>
    <property type="match status" value="1"/>
</dbReference>
<dbReference type="Pfam" id="PF00076">
    <property type="entry name" value="RRM_1"/>
    <property type="match status" value="1"/>
</dbReference>
<organism evidence="5">
    <name type="scientific">Arcella intermedia</name>
    <dbReference type="NCBI Taxonomy" id="1963864"/>
    <lineage>
        <taxon>Eukaryota</taxon>
        <taxon>Amoebozoa</taxon>
        <taxon>Tubulinea</taxon>
        <taxon>Elardia</taxon>
        <taxon>Arcellinida</taxon>
        <taxon>Sphaerothecina</taxon>
        <taxon>Arcellidae</taxon>
        <taxon>Arcella</taxon>
    </lineage>
</organism>
<feature type="compositionally biased region" description="Basic and acidic residues" evidence="3">
    <location>
        <begin position="228"/>
        <end position="289"/>
    </location>
</feature>
<sequence>MSMAEIMAEEIKKAEQAAKMEKRKPKPAPAPASTGGYSGQPRFERPNREPREAQPRGELPVEPPYTAFVGNLPFHATEDDMKDFFEGVSKVRLMKDQETGKFKGYSYIVFDTVDYLKAALEKNGTTYGERTLNIDVAKPQQKSTWSSGGSGFSDRRDREREPNRWGPSSTGSAFGERKTFDRERERDNKPFGERKAFGFDKPRNAPAQAPAQSRPKGSSEDPFGSANVDKKRQDELAAERLKKEMERENLKEKEREARRKDDKQKIDDRKQEEEKKKDNTQMTWRRDAKPGNAPVSPRAFNNRERDSNRPPRNNDDGFKSGVKTKPYEATGFGSAVRASEAVANAKQVRPPRPEPTKVKDDSTAKKNTYSLLDEEDA</sequence>
<keyword evidence="1 2" id="KW-0694">RNA-binding</keyword>
<evidence type="ECO:0000256" key="3">
    <source>
        <dbReference type="SAM" id="MobiDB-lite"/>
    </source>
</evidence>
<dbReference type="SUPFAM" id="SSF54928">
    <property type="entry name" value="RNA-binding domain, RBD"/>
    <property type="match status" value="1"/>
</dbReference>
<dbReference type="EMBL" id="GIBP01003490">
    <property type="protein sequence ID" value="NDV32459.1"/>
    <property type="molecule type" value="Transcribed_RNA"/>
</dbReference>
<feature type="compositionally biased region" description="Basic and acidic residues" evidence="3">
    <location>
        <begin position="351"/>
        <end position="364"/>
    </location>
</feature>
<name>A0A6B2L669_9EUKA</name>
<feature type="compositionally biased region" description="Basic and acidic residues" evidence="3">
    <location>
        <begin position="9"/>
        <end position="20"/>
    </location>
</feature>
<evidence type="ECO:0000313" key="5">
    <source>
        <dbReference type="EMBL" id="NDV32459.1"/>
    </source>
</evidence>
<protein>
    <recommendedName>
        <fullName evidence="4">RRM domain-containing protein</fullName>
    </recommendedName>
</protein>
<feature type="region of interest" description="Disordered" evidence="3">
    <location>
        <begin position="135"/>
        <end position="377"/>
    </location>
</feature>
<dbReference type="Gene3D" id="3.30.70.330">
    <property type="match status" value="1"/>
</dbReference>
<dbReference type="PANTHER" id="PTHR23236">
    <property type="entry name" value="EUKARYOTIC TRANSLATION INITIATION FACTOR 4B/4H"/>
    <property type="match status" value="1"/>
</dbReference>
<accession>A0A6B2L669</accession>
<feature type="region of interest" description="Disordered" evidence="3">
    <location>
        <begin position="1"/>
        <end position="64"/>
    </location>
</feature>
<dbReference type="GO" id="GO:0003723">
    <property type="term" value="F:RNA binding"/>
    <property type="evidence" value="ECO:0007669"/>
    <property type="project" value="UniProtKB-UniRule"/>
</dbReference>
<dbReference type="PROSITE" id="PS50102">
    <property type="entry name" value="RRM"/>
    <property type="match status" value="1"/>
</dbReference>
<feature type="compositionally biased region" description="Basic and acidic residues" evidence="3">
    <location>
        <begin position="301"/>
        <end position="318"/>
    </location>
</feature>
<dbReference type="PANTHER" id="PTHR23236:SF11">
    <property type="entry name" value="EUKARYOTIC TRANSLATION INITIATION FACTOR 4H"/>
    <property type="match status" value="1"/>
</dbReference>
<evidence type="ECO:0000256" key="1">
    <source>
        <dbReference type="ARBA" id="ARBA00022884"/>
    </source>
</evidence>
<evidence type="ECO:0000256" key="2">
    <source>
        <dbReference type="PROSITE-ProRule" id="PRU00176"/>
    </source>
</evidence>
<dbReference type="AlphaFoldDB" id="A0A6B2L669"/>
<reference evidence="5" key="1">
    <citation type="journal article" date="2020" name="J. Eukaryot. Microbiol.">
        <title>De novo Sequencing, Assembly and Annotation of the Transcriptome for the Free-Living Testate Amoeba Arcella intermedia.</title>
        <authorList>
            <person name="Ribeiro G.M."/>
            <person name="Porfirio-Sousa A.L."/>
            <person name="Maurer-Alcala X.X."/>
            <person name="Katz L.A."/>
            <person name="Lahr D.J.G."/>
        </authorList>
    </citation>
    <scope>NUCLEOTIDE SEQUENCE</scope>
</reference>
<feature type="compositionally biased region" description="Basic and acidic residues" evidence="3">
    <location>
        <begin position="153"/>
        <end position="163"/>
    </location>
</feature>
<feature type="compositionally biased region" description="Basic and acidic residues" evidence="3">
    <location>
        <begin position="42"/>
        <end position="55"/>
    </location>
</feature>
<feature type="compositionally biased region" description="Basic and acidic residues" evidence="3">
    <location>
        <begin position="175"/>
        <end position="203"/>
    </location>
</feature>